<feature type="domain" description="HNH nuclease" evidence="2">
    <location>
        <begin position="242"/>
        <end position="300"/>
    </location>
</feature>
<evidence type="ECO:0000256" key="1">
    <source>
        <dbReference type="SAM" id="MobiDB-lite"/>
    </source>
</evidence>
<keyword evidence="4" id="KW-1185">Reference proteome</keyword>
<organism evidence="3 4">
    <name type="scientific">Fusarium zealandicum</name>
    <dbReference type="NCBI Taxonomy" id="1053134"/>
    <lineage>
        <taxon>Eukaryota</taxon>
        <taxon>Fungi</taxon>
        <taxon>Dikarya</taxon>
        <taxon>Ascomycota</taxon>
        <taxon>Pezizomycotina</taxon>
        <taxon>Sordariomycetes</taxon>
        <taxon>Hypocreomycetidae</taxon>
        <taxon>Hypocreales</taxon>
        <taxon>Nectriaceae</taxon>
        <taxon>Fusarium</taxon>
        <taxon>Fusarium staphyleae species complex</taxon>
    </lineage>
</organism>
<sequence>MSNLDRSRDAGTKPNNHVGLPSSSSSPSSPSKPPPIPERTSSVSRRLRATPNPSLELAVTKRSSGKRKVSWDHSCEYADTSTDDLRVTLYKTTRDLAVASKKLKRQVSLDADYWTRYREVAQLQEQRLMIESHIELRRFATDHPDKDWESEEEADSLRRQCLGWRQSRSIMSKHIAKLGDRAKSSRESWVRLFITSKVGLDLPGRAGPRDSSAQANMAQAMDEAYCPVPIFDGYRWDPVLHIWYESEVIHAAHLFPWRQSQSMDDIFGKGSVSEIFSPLNGLFLHKTVEAALDKGLIAIVPDVDLEPAGPDLPELDRQEHSDRCREWESRVIKDYKVIVLNKTSPEVNKVKFPSERFRISTLLELDGRKLVFKTDFRPRARYIWWTFLNTVLHTAWHQSQKNNVQHQEVRKSTRYWGSRGNYVKENQLLGFVEELGQDVESILSVQADSEGEGLYDRPGKEPEYQAVGALVHEAISKAGRRYDENGLECVESDDEDEDEEDY</sequence>
<proteinExistence type="predicted"/>
<dbReference type="OrthoDB" id="5386595at2759"/>
<dbReference type="InterPro" id="IPR003615">
    <property type="entry name" value="HNH_nuc"/>
</dbReference>
<feature type="region of interest" description="Disordered" evidence="1">
    <location>
        <begin position="482"/>
        <end position="502"/>
    </location>
</feature>
<reference evidence="3" key="2">
    <citation type="submission" date="2020-05" db="EMBL/GenBank/DDBJ databases">
        <authorList>
            <person name="Kim H.-S."/>
            <person name="Proctor R.H."/>
            <person name="Brown D.W."/>
        </authorList>
    </citation>
    <scope>NUCLEOTIDE SEQUENCE</scope>
    <source>
        <strain evidence="3">NRRL 22465</strain>
    </source>
</reference>
<feature type="compositionally biased region" description="Acidic residues" evidence="1">
    <location>
        <begin position="490"/>
        <end position="502"/>
    </location>
</feature>
<dbReference type="AlphaFoldDB" id="A0A8H4XIX2"/>
<evidence type="ECO:0000313" key="3">
    <source>
        <dbReference type="EMBL" id="KAF4976145.1"/>
    </source>
</evidence>
<reference evidence="3" key="1">
    <citation type="journal article" date="2020" name="BMC Genomics">
        <title>Correction to: Identification and distribution of gene clusters required for synthesis of sphingolipid metabolism inhibitors in diverse species of the filamentous fungus Fusarium.</title>
        <authorList>
            <person name="Kim H.S."/>
            <person name="Lohmar J.M."/>
            <person name="Busman M."/>
            <person name="Brown D.W."/>
            <person name="Naumann T.A."/>
            <person name="Divon H.H."/>
            <person name="Lysoe E."/>
            <person name="Uhlig S."/>
            <person name="Proctor R.H."/>
        </authorList>
    </citation>
    <scope>NUCLEOTIDE SEQUENCE</scope>
    <source>
        <strain evidence="3">NRRL 22465</strain>
    </source>
</reference>
<dbReference type="Proteomes" id="UP000635477">
    <property type="component" value="Unassembled WGS sequence"/>
</dbReference>
<gene>
    <name evidence="3" type="ORF">FZEAL_7164</name>
</gene>
<protein>
    <recommendedName>
        <fullName evidence="2">HNH nuclease domain-containing protein</fullName>
    </recommendedName>
</protein>
<accession>A0A8H4XIX2</accession>
<comment type="caution">
    <text evidence="3">The sequence shown here is derived from an EMBL/GenBank/DDBJ whole genome shotgun (WGS) entry which is preliminary data.</text>
</comment>
<evidence type="ECO:0000259" key="2">
    <source>
        <dbReference type="Pfam" id="PF13391"/>
    </source>
</evidence>
<name>A0A8H4XIX2_9HYPO</name>
<feature type="compositionally biased region" description="Basic and acidic residues" evidence="1">
    <location>
        <begin position="1"/>
        <end position="11"/>
    </location>
</feature>
<dbReference type="Pfam" id="PF13391">
    <property type="entry name" value="HNH_2"/>
    <property type="match status" value="1"/>
</dbReference>
<evidence type="ECO:0000313" key="4">
    <source>
        <dbReference type="Proteomes" id="UP000635477"/>
    </source>
</evidence>
<feature type="region of interest" description="Disordered" evidence="1">
    <location>
        <begin position="1"/>
        <end position="54"/>
    </location>
</feature>
<dbReference type="EMBL" id="JABEYC010000566">
    <property type="protein sequence ID" value="KAF4976145.1"/>
    <property type="molecule type" value="Genomic_DNA"/>
</dbReference>